<feature type="domain" description="N-acetyltransferase" evidence="1">
    <location>
        <begin position="5"/>
        <end position="165"/>
    </location>
</feature>
<organism evidence="2 3">
    <name type="scientific">Saccharomonospora cyanea NA-134</name>
    <dbReference type="NCBI Taxonomy" id="882082"/>
    <lineage>
        <taxon>Bacteria</taxon>
        <taxon>Bacillati</taxon>
        <taxon>Actinomycetota</taxon>
        <taxon>Actinomycetes</taxon>
        <taxon>Pseudonocardiales</taxon>
        <taxon>Pseudonocardiaceae</taxon>
        <taxon>Saccharomonospora</taxon>
    </lineage>
</organism>
<keyword evidence="3" id="KW-1185">Reference proteome</keyword>
<dbReference type="Pfam" id="PF13302">
    <property type="entry name" value="Acetyltransf_3"/>
    <property type="match status" value="1"/>
</dbReference>
<dbReference type="CDD" id="cd04301">
    <property type="entry name" value="NAT_SF"/>
    <property type="match status" value="1"/>
</dbReference>
<dbReference type="InterPro" id="IPR000182">
    <property type="entry name" value="GNAT_dom"/>
</dbReference>
<proteinExistence type="predicted"/>
<evidence type="ECO:0000313" key="3">
    <source>
        <dbReference type="Proteomes" id="UP000002791"/>
    </source>
</evidence>
<dbReference type="Proteomes" id="UP000002791">
    <property type="component" value="Chromosome"/>
</dbReference>
<accession>H5XIJ7</accession>
<reference evidence="2 3" key="1">
    <citation type="submission" date="2011-11" db="EMBL/GenBank/DDBJ databases">
        <title>The Noncontiguous Finished sequence of Saccharomonospora cyanea NA-134.</title>
        <authorList>
            <consortium name="US DOE Joint Genome Institute"/>
            <person name="Lucas S."/>
            <person name="Han J."/>
            <person name="Lapidus A."/>
            <person name="Cheng J.-F."/>
            <person name="Goodwin L."/>
            <person name="Pitluck S."/>
            <person name="Peters L."/>
            <person name="Ovchinnikova G."/>
            <person name="Lu M."/>
            <person name="Detter J.C."/>
            <person name="Han C."/>
            <person name="Tapia R."/>
            <person name="Land M."/>
            <person name="Hauser L."/>
            <person name="Kyrpides N."/>
            <person name="Ivanova N."/>
            <person name="Pagani I."/>
            <person name="Brambilla E.-M."/>
            <person name="Klenk H.-P."/>
            <person name="Woyke T."/>
        </authorList>
    </citation>
    <scope>NUCLEOTIDE SEQUENCE [LARGE SCALE GENOMIC DNA]</scope>
    <source>
        <strain evidence="2 3">NA-134</strain>
    </source>
</reference>
<dbReference type="AlphaFoldDB" id="H5XIJ7"/>
<name>H5XIJ7_9PSEU</name>
<evidence type="ECO:0000313" key="2">
    <source>
        <dbReference type="EMBL" id="EHR62858.1"/>
    </source>
</evidence>
<dbReference type="PANTHER" id="PTHR39173:SF1">
    <property type="entry name" value="ACETYLTRANSFERASE"/>
    <property type="match status" value="1"/>
</dbReference>
<dbReference type="GO" id="GO:0016747">
    <property type="term" value="F:acyltransferase activity, transferring groups other than amino-acyl groups"/>
    <property type="evidence" value="ECO:0007669"/>
    <property type="project" value="InterPro"/>
</dbReference>
<dbReference type="OrthoDB" id="9797989at2"/>
<dbReference type="PROSITE" id="PS51186">
    <property type="entry name" value="GNAT"/>
    <property type="match status" value="1"/>
</dbReference>
<dbReference type="SUPFAM" id="SSF55729">
    <property type="entry name" value="Acyl-CoA N-acyltransferases (Nat)"/>
    <property type="match status" value="1"/>
</dbReference>
<dbReference type="eggNOG" id="COG3981">
    <property type="taxonomic scope" value="Bacteria"/>
</dbReference>
<dbReference type="PANTHER" id="PTHR39173">
    <property type="entry name" value="ACETYLTRANSFERASE"/>
    <property type="match status" value="1"/>
</dbReference>
<gene>
    <name evidence="2" type="ORF">SaccyDRAFT_4035</name>
</gene>
<dbReference type="Gene3D" id="3.40.630.30">
    <property type="match status" value="1"/>
</dbReference>
<sequence>MSTGLRLRPLMPADESVFRTAYQELAVESFEFGHGWHPELDWREYLAKLERIRLGVGLAANQVPATFLLAHVDGVVVGRTSIRHRLNDQLRNKGGHIGYAVRPGHRRLGYGTEILRQSLIVARTVGVGAVLVTCDTANTASARIIEACGGTLASQTSTHLRYWIP</sequence>
<evidence type="ECO:0000259" key="1">
    <source>
        <dbReference type="PROSITE" id="PS51186"/>
    </source>
</evidence>
<dbReference type="STRING" id="882082.SaccyDRAFT_4035"/>
<dbReference type="InterPro" id="IPR016181">
    <property type="entry name" value="Acyl_CoA_acyltransferase"/>
</dbReference>
<dbReference type="EMBL" id="CM001440">
    <property type="protein sequence ID" value="EHR62858.1"/>
    <property type="molecule type" value="Genomic_DNA"/>
</dbReference>
<dbReference type="HOGENOM" id="CLU_113231_1_0_11"/>
<protein>
    <submittedName>
        <fullName evidence="2">Putative acetyltransferase</fullName>
    </submittedName>
</protein>
<dbReference type="RefSeq" id="WP_005458855.1">
    <property type="nucleotide sequence ID" value="NZ_CM001440.1"/>
</dbReference>
<keyword evidence="2" id="KW-0808">Transferase</keyword>